<proteinExistence type="predicted"/>
<protein>
    <submittedName>
        <fullName evidence="2">Uncharacterized protein</fullName>
    </submittedName>
</protein>
<organism evidence="2">
    <name type="scientific">Brevibacterium koreense</name>
    <dbReference type="NCBI Taxonomy" id="3140787"/>
    <lineage>
        <taxon>Bacteria</taxon>
        <taxon>Bacillati</taxon>
        <taxon>Actinomycetota</taxon>
        <taxon>Actinomycetes</taxon>
        <taxon>Micrococcales</taxon>
        <taxon>Brevibacteriaceae</taxon>
        <taxon>Brevibacterium</taxon>
    </lineage>
</organism>
<evidence type="ECO:0000313" key="2">
    <source>
        <dbReference type="EMBL" id="XBV88391.1"/>
    </source>
</evidence>
<accession>A0AAU7UIM3</accession>
<feature type="region of interest" description="Disordered" evidence="1">
    <location>
        <begin position="1"/>
        <end position="22"/>
    </location>
</feature>
<evidence type="ECO:0000256" key="1">
    <source>
        <dbReference type="SAM" id="MobiDB-lite"/>
    </source>
</evidence>
<gene>
    <name evidence="2" type="ORF">AAFP32_12595</name>
</gene>
<dbReference type="RefSeq" id="WP_350269411.1">
    <property type="nucleotide sequence ID" value="NZ_CP158281.1"/>
</dbReference>
<dbReference type="KEGG" id="bkr:AAFP32_12595"/>
<name>A0AAU7UIM3_9MICO</name>
<dbReference type="AlphaFoldDB" id="A0AAU7UIM3"/>
<dbReference type="EMBL" id="CP158281">
    <property type="protein sequence ID" value="XBV88391.1"/>
    <property type="molecule type" value="Genomic_DNA"/>
</dbReference>
<sequence length="80" mass="8586">MYCSGEPGNIHHIIGKTNNQPPLVKAENSDFAMVKTGHGKPFKANQPKGVSYTDDGVSFDETALGSAVLNGTMTCTQWED</sequence>
<reference evidence="2" key="1">
    <citation type="submission" date="2024-06" db="EMBL/GenBank/DDBJ databases">
        <title>Brevibacterium koreense sp. nov., isolated from jogae-jeotgal, a Korean fermented seafood.</title>
        <authorList>
            <person name="Whon T.W."/>
            <person name="Nam S."/>
            <person name="Kim Y."/>
        </authorList>
    </citation>
    <scope>NUCLEOTIDE SEQUENCE</scope>
    <source>
        <strain evidence="2">CBA3109</strain>
    </source>
</reference>